<keyword evidence="1 4" id="KW-0696">RNA-directed RNA polymerase</keyword>
<protein>
    <submittedName>
        <fullName evidence="4">RNA-dependent RNA polymerase</fullName>
    </submittedName>
</protein>
<dbReference type="EMBL" id="KF913884">
    <property type="protein sequence ID" value="AHF48625.1"/>
    <property type="molecule type" value="Genomic_RNA"/>
</dbReference>
<reference evidence="4" key="1">
    <citation type="journal article" date="2016" name="J. Virol.">
        <title>Identification of diverse mycoviruses through metatranscriptomics characterization of the viromes of five major fungal plant pathogens.</title>
        <authorList>
            <person name="Marzano S.-Y.L."/>
            <person name="Nelson B.D."/>
            <person name="Ajayi-Oyetunde O."/>
            <person name="Bradley C.A."/>
            <person name="Hughes T.J."/>
            <person name="Hartman G.L."/>
            <person name="Eastburn D.M."/>
            <person name="Domier L.L."/>
        </authorList>
    </citation>
    <scope>NUCLEOTIDE SEQUENCE</scope>
    <source>
        <strain evidence="4">SsMV9</strain>
    </source>
</reference>
<sequence>MRINKINFYKLKSSLDWIASNYFAHLDPILLAAAQDSVLSRFEKIYTTRGRVAAADEMKANRLCLTRWKSGFPIKEKTGTPISKIDFLPKVLPLEVRKVLRKSDPDHDLFRWCLTLMSISRIVMGGKPISTSSITSPWTGSKLPSSAEIAIALRALGVTKEERPIWKRFQWVSSSGPNGLSIARALSDLMILPDDLRTNLYILGGPILESAMTKIHGWMSKAVMLVNYFAAKPPKTSHLRRLSIKPDSEGKSRPFAIVEYWTQSALTPLHDLLYKKLKEIPADCTFDQQKGVVGMMDNTSQWKYSLDLSSATDRFPIEIQRTVLTWMIDAEYANSWVDAMVKHPFAFQGEDLFFRTGQPLGAKSSWAMFTLSHHVIVQIAKHRCGSNARYYILGDDIVISTKKLATAYLEIMAEIGVQISEAKSHKSKDLFEFAKTWGFGSRHVSGFPIKGVYTTLHRYQQLVPVLIDVAPMRGYPLPFSVGNLDTFVSSLTSIMTRYDRLKINLHRKIAIALPFALATKDLSSEWTKKFLDTSCGKPLMLGDNEATELFLRTLQSVVVEGKKRELSRLHNFINGLADIGWTPYQSLAAREGRSETLEEIKERYAPGASNSWATLPVLGALEKSSLEGLRQLSQYTWASPIQFWEDFKSWDLEPFPQLKGLAPERIKTRSQAVISLASKASKLVSKVAEIRTCDS</sequence>
<keyword evidence="3" id="KW-0548">Nucleotidyltransferase</keyword>
<organism evidence="4">
    <name type="scientific">Sclerotinia sclerotiorum mitovirus 9</name>
    <dbReference type="NCBI Taxonomy" id="1435449"/>
    <lineage>
        <taxon>Viruses</taxon>
        <taxon>Riboviria</taxon>
        <taxon>Orthornavirae</taxon>
        <taxon>Lenarviricota</taxon>
        <taxon>Howeltoviricetes</taxon>
        <taxon>Cryppavirales</taxon>
        <taxon>Mitoviridae</taxon>
        <taxon>Mitovirus</taxon>
    </lineage>
</organism>
<dbReference type="PANTHER" id="PTHR34456:SF13">
    <property type="entry name" value="REVERSE TRANSCRIPTASE DOMAIN-CONTAINING PROTEIN"/>
    <property type="match status" value="1"/>
</dbReference>
<proteinExistence type="predicted"/>
<evidence type="ECO:0000256" key="1">
    <source>
        <dbReference type="ARBA" id="ARBA00022484"/>
    </source>
</evidence>
<keyword evidence="2" id="KW-0808">Transferase</keyword>
<dbReference type="PANTHER" id="PTHR34456">
    <property type="entry name" value="MITOVIRUS RNA-DEPENDENT RNA POLYMERASE"/>
    <property type="match status" value="1"/>
</dbReference>
<dbReference type="Pfam" id="PF05919">
    <property type="entry name" value="Mitovir_RNA_pol"/>
    <property type="match status" value="1"/>
</dbReference>
<dbReference type="InterPro" id="IPR008686">
    <property type="entry name" value="RNA_pol_mitovir"/>
</dbReference>
<dbReference type="InterPro" id="IPR043502">
    <property type="entry name" value="DNA/RNA_pol_sf"/>
</dbReference>
<accession>W0G1D0</accession>
<evidence type="ECO:0000256" key="2">
    <source>
        <dbReference type="ARBA" id="ARBA00022679"/>
    </source>
</evidence>
<gene>
    <name evidence="4" type="primary">gp1</name>
</gene>
<dbReference type="GO" id="GO:0003968">
    <property type="term" value="F:RNA-directed RNA polymerase activity"/>
    <property type="evidence" value="ECO:0007669"/>
    <property type="project" value="UniProtKB-KW"/>
</dbReference>
<dbReference type="SUPFAM" id="SSF56672">
    <property type="entry name" value="DNA/RNA polymerases"/>
    <property type="match status" value="1"/>
</dbReference>
<evidence type="ECO:0000313" key="4">
    <source>
        <dbReference type="EMBL" id="AHF48625.1"/>
    </source>
</evidence>
<evidence type="ECO:0000256" key="3">
    <source>
        <dbReference type="ARBA" id="ARBA00022695"/>
    </source>
</evidence>
<name>W0G1D0_9VIRU</name>